<dbReference type="EC" id="3.1.21.10" evidence="13 14"/>
<dbReference type="Proteomes" id="UP000178930">
    <property type="component" value="Unassembled WGS sequence"/>
</dbReference>
<accession>A0A1G1XY75</accession>
<keyword evidence="6 13" id="KW-0227">DNA damage</keyword>
<evidence type="ECO:0000256" key="9">
    <source>
        <dbReference type="ARBA" id="ARBA00023125"/>
    </source>
</evidence>
<comment type="catalytic activity">
    <reaction evidence="12 13">
        <text>Endonucleolytic cleavage at a junction such as a reciprocal single-stranded crossover between two homologous DNA duplexes (Holliday junction).</text>
        <dbReference type="EC" id="3.1.21.10"/>
    </reaction>
</comment>
<feature type="active site" evidence="13">
    <location>
        <position position="13"/>
    </location>
</feature>
<dbReference type="GO" id="GO:0005737">
    <property type="term" value="C:cytoplasm"/>
    <property type="evidence" value="ECO:0007669"/>
    <property type="project" value="UniProtKB-SubCell"/>
</dbReference>
<dbReference type="GO" id="GO:0006281">
    <property type="term" value="P:DNA repair"/>
    <property type="evidence" value="ECO:0007669"/>
    <property type="project" value="UniProtKB-UniRule"/>
</dbReference>
<dbReference type="FunFam" id="3.30.420.10:FF:000002">
    <property type="entry name" value="Crossover junction endodeoxyribonuclease RuvC"/>
    <property type="match status" value="1"/>
</dbReference>
<gene>
    <name evidence="13" type="primary">ruvC</name>
    <name evidence="15" type="ORF">A2729_01700</name>
</gene>
<evidence type="ECO:0000256" key="3">
    <source>
        <dbReference type="ARBA" id="ARBA00022722"/>
    </source>
</evidence>
<dbReference type="GO" id="GO:0048476">
    <property type="term" value="C:Holliday junction resolvase complex"/>
    <property type="evidence" value="ECO:0007669"/>
    <property type="project" value="UniProtKB-UniRule"/>
</dbReference>
<comment type="cofactor">
    <cofactor evidence="13">
        <name>Mg(2+)</name>
        <dbReference type="ChEBI" id="CHEBI:18420"/>
    </cofactor>
    <text evidence="13">Binds 2 Mg(2+) ion per subunit.</text>
</comment>
<evidence type="ECO:0000256" key="2">
    <source>
        <dbReference type="ARBA" id="ARBA00022490"/>
    </source>
</evidence>
<comment type="function">
    <text evidence="13">The RuvA-RuvB-RuvC complex processes Holliday junction (HJ) DNA during genetic recombination and DNA repair. Endonuclease that resolves HJ intermediates. Cleaves cruciform DNA by making single-stranded nicks across the HJ at symmetrical positions within the homologous arms, yielding a 5'-phosphate and a 3'-hydroxyl group; requires a central core of homology in the junction. The consensus cleavage sequence is 5'-(A/T)TT(C/G)-3'. Cleavage occurs on the 3'-side of the TT dinucleotide at the point of strand exchange. HJ branch migration catalyzed by RuvA-RuvB allows RuvC to scan DNA until it finds its consensus sequence, where it cleaves and resolves the cruciform DNA.</text>
</comment>
<feature type="active site" evidence="13">
    <location>
        <position position="73"/>
    </location>
</feature>
<dbReference type="GO" id="GO:0008821">
    <property type="term" value="F:crossover junction DNA endonuclease activity"/>
    <property type="evidence" value="ECO:0007669"/>
    <property type="project" value="UniProtKB-UniRule"/>
</dbReference>
<comment type="caution">
    <text evidence="15">The sequence shown here is derived from an EMBL/GenBank/DDBJ whole genome shotgun (WGS) entry which is preliminary data.</text>
</comment>
<dbReference type="InterPro" id="IPR002176">
    <property type="entry name" value="X-over_junc_endoDNase_RuvC"/>
</dbReference>
<comment type="similarity">
    <text evidence="1 13">Belongs to the RuvC family.</text>
</comment>
<keyword evidence="8 13" id="KW-0460">Magnesium</keyword>
<sequence>MSNKKPVVILGIDPGLADTGFGVIIKKGSQLQVLDYGNIKTKAKTDYQIRLKQIYRGLDKLIKKYQPEIVGVEKLFFAKNAKTALAVGQARGVALLAIGKNQLTLHEFTPLQVKLALTAYGQASKKQVQQMVKVILGLKEIPKPDDAADALAVAICCAHSVAAGDLKVKS</sequence>
<comment type="subunit">
    <text evidence="13">Homodimer which binds Holliday junction (HJ) DNA. The HJ becomes 2-fold symmetrical on binding to RuvC with unstacked arms; it has a different conformation from HJ DNA in complex with RuvA. In the full resolvosome a probable DNA-RuvA(4)-RuvB(12)-RuvC(2) complex forms which resolves the HJ.</text>
</comment>
<dbReference type="AlphaFoldDB" id="A0A1G1XY75"/>
<comment type="subcellular location">
    <subcellularLocation>
        <location evidence="13">Cytoplasm</location>
    </subcellularLocation>
</comment>
<keyword evidence="5 13" id="KW-0255">Endonuclease</keyword>
<keyword evidence="7 13" id="KW-0378">Hydrolase</keyword>
<evidence type="ECO:0000256" key="5">
    <source>
        <dbReference type="ARBA" id="ARBA00022759"/>
    </source>
</evidence>
<dbReference type="HAMAP" id="MF_00034">
    <property type="entry name" value="RuvC"/>
    <property type="match status" value="1"/>
</dbReference>
<feature type="binding site" evidence="13">
    <location>
        <position position="13"/>
    </location>
    <ligand>
        <name>Mg(2+)</name>
        <dbReference type="ChEBI" id="CHEBI:18420"/>
        <label>1</label>
    </ligand>
</feature>
<protein>
    <recommendedName>
        <fullName evidence="13 14">Crossover junction endodeoxyribonuclease RuvC</fullName>
        <ecNumber evidence="13 14">3.1.21.10</ecNumber>
    </recommendedName>
    <alternativeName>
        <fullName evidence="13">Holliday junction nuclease RuvC</fullName>
    </alternativeName>
    <alternativeName>
        <fullName evidence="13">Holliday junction resolvase RuvC</fullName>
    </alternativeName>
</protein>
<dbReference type="EMBL" id="MHIB01000015">
    <property type="protein sequence ID" value="OGY44540.1"/>
    <property type="molecule type" value="Genomic_DNA"/>
</dbReference>
<evidence type="ECO:0000256" key="7">
    <source>
        <dbReference type="ARBA" id="ARBA00022801"/>
    </source>
</evidence>
<dbReference type="PANTHER" id="PTHR30194:SF3">
    <property type="entry name" value="CROSSOVER JUNCTION ENDODEOXYRIBONUCLEASE RUVC"/>
    <property type="match status" value="1"/>
</dbReference>
<dbReference type="CDD" id="cd16962">
    <property type="entry name" value="RuvC"/>
    <property type="match status" value="1"/>
</dbReference>
<feature type="active site" evidence="13">
    <location>
        <position position="146"/>
    </location>
</feature>
<dbReference type="PRINTS" id="PR00696">
    <property type="entry name" value="RSOLVASERUVC"/>
</dbReference>
<keyword evidence="4 13" id="KW-0479">Metal-binding</keyword>
<dbReference type="NCBIfam" id="NF000711">
    <property type="entry name" value="PRK00039.2-1"/>
    <property type="match status" value="1"/>
</dbReference>
<evidence type="ECO:0000256" key="13">
    <source>
        <dbReference type="HAMAP-Rule" id="MF_00034"/>
    </source>
</evidence>
<evidence type="ECO:0000256" key="10">
    <source>
        <dbReference type="ARBA" id="ARBA00023172"/>
    </source>
</evidence>
<organism evidence="15 16">
    <name type="scientific">Candidatus Buchananbacteria bacterium RIFCSPHIGHO2_01_FULL_39_14</name>
    <dbReference type="NCBI Taxonomy" id="1797532"/>
    <lineage>
        <taxon>Bacteria</taxon>
        <taxon>Candidatus Buchananiibacteriota</taxon>
    </lineage>
</organism>
<dbReference type="InterPro" id="IPR036397">
    <property type="entry name" value="RNaseH_sf"/>
</dbReference>
<keyword evidence="9 13" id="KW-0238">DNA-binding</keyword>
<evidence type="ECO:0000313" key="15">
    <source>
        <dbReference type="EMBL" id="OGY44540.1"/>
    </source>
</evidence>
<evidence type="ECO:0000256" key="12">
    <source>
        <dbReference type="ARBA" id="ARBA00029354"/>
    </source>
</evidence>
<proteinExistence type="inferred from homology"/>
<evidence type="ECO:0000313" key="16">
    <source>
        <dbReference type="Proteomes" id="UP000178930"/>
    </source>
</evidence>
<dbReference type="STRING" id="1797532.A2729_01700"/>
<feature type="binding site" evidence="13">
    <location>
        <position position="73"/>
    </location>
    <ligand>
        <name>Mg(2+)</name>
        <dbReference type="ChEBI" id="CHEBI:18420"/>
        <label>2</label>
    </ligand>
</feature>
<evidence type="ECO:0000256" key="11">
    <source>
        <dbReference type="ARBA" id="ARBA00023204"/>
    </source>
</evidence>
<keyword evidence="10 13" id="KW-0233">DNA recombination</keyword>
<reference evidence="15 16" key="1">
    <citation type="journal article" date="2016" name="Nat. Commun.">
        <title>Thousands of microbial genomes shed light on interconnected biogeochemical processes in an aquifer system.</title>
        <authorList>
            <person name="Anantharaman K."/>
            <person name="Brown C.T."/>
            <person name="Hug L.A."/>
            <person name="Sharon I."/>
            <person name="Castelle C.J."/>
            <person name="Probst A.J."/>
            <person name="Thomas B.C."/>
            <person name="Singh A."/>
            <person name="Wilkins M.J."/>
            <person name="Karaoz U."/>
            <person name="Brodie E.L."/>
            <person name="Williams K.H."/>
            <person name="Hubbard S.S."/>
            <person name="Banfield J.F."/>
        </authorList>
    </citation>
    <scope>NUCLEOTIDE SEQUENCE [LARGE SCALE GENOMIC DNA]</scope>
</reference>
<evidence type="ECO:0000256" key="8">
    <source>
        <dbReference type="ARBA" id="ARBA00022842"/>
    </source>
</evidence>
<evidence type="ECO:0000256" key="4">
    <source>
        <dbReference type="ARBA" id="ARBA00022723"/>
    </source>
</evidence>
<dbReference type="GO" id="GO:0006310">
    <property type="term" value="P:DNA recombination"/>
    <property type="evidence" value="ECO:0007669"/>
    <property type="project" value="UniProtKB-UniRule"/>
</dbReference>
<dbReference type="Pfam" id="PF02075">
    <property type="entry name" value="RuvC"/>
    <property type="match status" value="1"/>
</dbReference>
<feature type="binding site" evidence="13">
    <location>
        <position position="146"/>
    </location>
    <ligand>
        <name>Mg(2+)</name>
        <dbReference type="ChEBI" id="CHEBI:18420"/>
        <label>1</label>
    </ligand>
</feature>
<dbReference type="Gene3D" id="3.30.420.10">
    <property type="entry name" value="Ribonuclease H-like superfamily/Ribonuclease H"/>
    <property type="match status" value="1"/>
</dbReference>
<dbReference type="PANTHER" id="PTHR30194">
    <property type="entry name" value="CROSSOVER JUNCTION ENDODEOXYRIBONUCLEASE RUVC"/>
    <property type="match status" value="1"/>
</dbReference>
<evidence type="ECO:0000256" key="6">
    <source>
        <dbReference type="ARBA" id="ARBA00022763"/>
    </source>
</evidence>
<name>A0A1G1XY75_9BACT</name>
<dbReference type="InterPro" id="IPR012337">
    <property type="entry name" value="RNaseH-like_sf"/>
</dbReference>
<keyword evidence="3 13" id="KW-0540">Nuclease</keyword>
<dbReference type="GO" id="GO:0003677">
    <property type="term" value="F:DNA binding"/>
    <property type="evidence" value="ECO:0007669"/>
    <property type="project" value="UniProtKB-KW"/>
</dbReference>
<keyword evidence="11 13" id="KW-0234">DNA repair</keyword>
<dbReference type="NCBIfam" id="TIGR00228">
    <property type="entry name" value="ruvC"/>
    <property type="match status" value="1"/>
</dbReference>
<evidence type="ECO:0000256" key="1">
    <source>
        <dbReference type="ARBA" id="ARBA00009518"/>
    </source>
</evidence>
<keyword evidence="2 13" id="KW-0963">Cytoplasm</keyword>
<evidence type="ECO:0000256" key="14">
    <source>
        <dbReference type="NCBIfam" id="TIGR00228"/>
    </source>
</evidence>
<dbReference type="GO" id="GO:0000287">
    <property type="term" value="F:magnesium ion binding"/>
    <property type="evidence" value="ECO:0007669"/>
    <property type="project" value="UniProtKB-UniRule"/>
</dbReference>
<dbReference type="SUPFAM" id="SSF53098">
    <property type="entry name" value="Ribonuclease H-like"/>
    <property type="match status" value="1"/>
</dbReference>